<dbReference type="SMART" id="SM00761">
    <property type="entry name" value="HDAC_interact"/>
    <property type="match status" value="1"/>
</dbReference>
<dbReference type="InterPro" id="IPR013194">
    <property type="entry name" value="HDAC_interact_dom"/>
</dbReference>
<dbReference type="Pfam" id="PF02671">
    <property type="entry name" value="PAH"/>
    <property type="match status" value="3"/>
</dbReference>
<dbReference type="RefSeq" id="XP_033655644.1">
    <property type="nucleotide sequence ID" value="XM_033794090.1"/>
</dbReference>
<dbReference type="PANTHER" id="PTHR12346:SF0">
    <property type="entry name" value="SIN3A, ISOFORM G"/>
    <property type="match status" value="1"/>
</dbReference>
<dbReference type="PROSITE" id="PS51477">
    <property type="entry name" value="PAH"/>
    <property type="match status" value="3"/>
</dbReference>
<dbReference type="SUPFAM" id="SSF47762">
    <property type="entry name" value="PAH2 domain"/>
    <property type="match status" value="3"/>
</dbReference>
<feature type="compositionally biased region" description="Basic and acidic residues" evidence="8">
    <location>
        <begin position="174"/>
        <end position="197"/>
    </location>
</feature>
<feature type="region of interest" description="Disordered" evidence="8">
    <location>
        <begin position="402"/>
        <end position="498"/>
    </location>
</feature>
<keyword evidence="4" id="KW-0805">Transcription regulation</keyword>
<feature type="compositionally biased region" description="Basic and acidic residues" evidence="8">
    <location>
        <begin position="1206"/>
        <end position="1230"/>
    </location>
</feature>
<feature type="compositionally biased region" description="Polar residues" evidence="8">
    <location>
        <begin position="100"/>
        <end position="112"/>
    </location>
</feature>
<feature type="region of interest" description="Disordered" evidence="8">
    <location>
        <begin position="216"/>
        <end position="249"/>
    </location>
</feature>
<dbReference type="Pfam" id="PF16879">
    <property type="entry name" value="Sin3a_C"/>
    <property type="match status" value="1"/>
</dbReference>
<feature type="compositionally biased region" description="Polar residues" evidence="8">
    <location>
        <begin position="694"/>
        <end position="706"/>
    </location>
</feature>
<dbReference type="GO" id="GO:0003714">
    <property type="term" value="F:transcription corepressor activity"/>
    <property type="evidence" value="ECO:0007669"/>
    <property type="project" value="InterPro"/>
</dbReference>
<feature type="compositionally biased region" description="Basic and acidic residues" evidence="8">
    <location>
        <begin position="151"/>
        <end position="167"/>
    </location>
</feature>
<dbReference type="Proteomes" id="UP000800097">
    <property type="component" value="Unassembled WGS sequence"/>
</dbReference>
<keyword evidence="3" id="KW-0677">Repeat</keyword>
<feature type="compositionally biased region" description="Polar residues" evidence="8">
    <location>
        <begin position="641"/>
        <end position="654"/>
    </location>
</feature>
<feature type="compositionally biased region" description="Polar residues" evidence="8">
    <location>
        <begin position="119"/>
        <end position="148"/>
    </location>
</feature>
<feature type="compositionally biased region" description="Polar residues" evidence="8">
    <location>
        <begin position="1180"/>
        <end position="1190"/>
    </location>
</feature>
<dbReference type="FunFam" id="1.20.1160.11:FF:000001">
    <property type="entry name" value="Paired amphipathic helix protein Sin3"/>
    <property type="match status" value="1"/>
</dbReference>
<dbReference type="GO" id="GO:0033698">
    <property type="term" value="C:Rpd3L complex"/>
    <property type="evidence" value="ECO:0007669"/>
    <property type="project" value="UniProtKB-ARBA"/>
</dbReference>
<feature type="compositionally biased region" description="Acidic residues" evidence="8">
    <location>
        <begin position="1138"/>
        <end position="1148"/>
    </location>
</feature>
<evidence type="ECO:0000256" key="6">
    <source>
        <dbReference type="ARBA" id="ARBA00023242"/>
    </source>
</evidence>
<organism evidence="10 11">
    <name type="scientific">Westerdykella ornata</name>
    <dbReference type="NCBI Taxonomy" id="318751"/>
    <lineage>
        <taxon>Eukaryota</taxon>
        <taxon>Fungi</taxon>
        <taxon>Dikarya</taxon>
        <taxon>Ascomycota</taxon>
        <taxon>Pezizomycotina</taxon>
        <taxon>Dothideomycetes</taxon>
        <taxon>Pleosporomycetidae</taxon>
        <taxon>Pleosporales</taxon>
        <taxon>Sporormiaceae</taxon>
        <taxon>Westerdykella</taxon>
    </lineage>
</organism>
<proteinExistence type="predicted"/>
<dbReference type="PANTHER" id="PTHR12346">
    <property type="entry name" value="SIN3B-RELATED"/>
    <property type="match status" value="1"/>
</dbReference>
<dbReference type="GO" id="GO:0010628">
    <property type="term" value="P:positive regulation of gene expression"/>
    <property type="evidence" value="ECO:0007669"/>
    <property type="project" value="UniProtKB-ARBA"/>
</dbReference>
<feature type="region of interest" description="Disordered" evidence="8">
    <location>
        <begin position="1"/>
        <end position="197"/>
    </location>
</feature>
<gene>
    <name evidence="10" type="ORF">EI97DRAFT_244955</name>
</gene>
<evidence type="ECO:0000313" key="10">
    <source>
        <dbReference type="EMBL" id="KAF2278105.1"/>
    </source>
</evidence>
<feature type="compositionally biased region" description="Low complexity" evidence="8">
    <location>
        <begin position="39"/>
        <end position="57"/>
    </location>
</feature>
<evidence type="ECO:0000256" key="5">
    <source>
        <dbReference type="ARBA" id="ARBA00023163"/>
    </source>
</evidence>
<keyword evidence="2" id="KW-0678">Repressor</keyword>
<reference evidence="10" key="1">
    <citation type="journal article" date="2020" name="Stud. Mycol.">
        <title>101 Dothideomycetes genomes: a test case for predicting lifestyles and emergence of pathogens.</title>
        <authorList>
            <person name="Haridas S."/>
            <person name="Albert R."/>
            <person name="Binder M."/>
            <person name="Bloem J."/>
            <person name="Labutti K."/>
            <person name="Salamov A."/>
            <person name="Andreopoulos B."/>
            <person name="Baker S."/>
            <person name="Barry K."/>
            <person name="Bills G."/>
            <person name="Bluhm B."/>
            <person name="Cannon C."/>
            <person name="Castanera R."/>
            <person name="Culley D."/>
            <person name="Daum C."/>
            <person name="Ezra D."/>
            <person name="Gonzalez J."/>
            <person name="Henrissat B."/>
            <person name="Kuo A."/>
            <person name="Liang C."/>
            <person name="Lipzen A."/>
            <person name="Lutzoni F."/>
            <person name="Magnuson J."/>
            <person name="Mondo S."/>
            <person name="Nolan M."/>
            <person name="Ohm R."/>
            <person name="Pangilinan J."/>
            <person name="Park H.-J."/>
            <person name="Ramirez L."/>
            <person name="Alfaro M."/>
            <person name="Sun H."/>
            <person name="Tritt A."/>
            <person name="Yoshinaga Y."/>
            <person name="Zwiers L.-H."/>
            <person name="Turgeon B."/>
            <person name="Goodwin S."/>
            <person name="Spatafora J."/>
            <person name="Crous P."/>
            <person name="Grigoriev I."/>
        </authorList>
    </citation>
    <scope>NUCLEOTIDE SEQUENCE</scope>
    <source>
        <strain evidence="10">CBS 379.55</strain>
    </source>
</reference>
<dbReference type="GO" id="GO:0000122">
    <property type="term" value="P:negative regulation of transcription by RNA polymerase II"/>
    <property type="evidence" value="ECO:0007669"/>
    <property type="project" value="TreeGrafter"/>
</dbReference>
<feature type="compositionally biased region" description="Basic and acidic residues" evidence="8">
    <location>
        <begin position="1158"/>
        <end position="1178"/>
    </location>
</feature>
<feature type="compositionally biased region" description="Low complexity" evidence="8">
    <location>
        <begin position="480"/>
        <end position="489"/>
    </location>
</feature>
<evidence type="ECO:0000256" key="8">
    <source>
        <dbReference type="SAM" id="MobiDB-lite"/>
    </source>
</evidence>
<dbReference type="InterPro" id="IPR039774">
    <property type="entry name" value="Sin3-like"/>
</dbReference>
<feature type="region of interest" description="Disordered" evidence="8">
    <location>
        <begin position="637"/>
        <end position="735"/>
    </location>
</feature>
<evidence type="ECO:0000313" key="11">
    <source>
        <dbReference type="Proteomes" id="UP000800097"/>
    </source>
</evidence>
<evidence type="ECO:0000256" key="7">
    <source>
        <dbReference type="PROSITE-ProRule" id="PRU00810"/>
    </source>
</evidence>
<dbReference type="EMBL" id="ML986488">
    <property type="protein sequence ID" value="KAF2278105.1"/>
    <property type="molecule type" value="Genomic_DNA"/>
</dbReference>
<dbReference type="InterPro" id="IPR036600">
    <property type="entry name" value="PAH_sf"/>
</dbReference>
<dbReference type="FunFam" id="1.20.1160.11:FF:000002">
    <property type="entry name" value="Paired amphipathic helix protein SIN3"/>
    <property type="match status" value="1"/>
</dbReference>
<feature type="domain" description="Histone deacetylase interacting" evidence="9">
    <location>
        <begin position="842"/>
        <end position="943"/>
    </location>
</feature>
<dbReference type="FunFam" id="1.20.1160.11:FF:000003">
    <property type="entry name" value="Paired amphipathic helix SIN3-like protein"/>
    <property type="match status" value="1"/>
</dbReference>
<feature type="region of interest" description="Disordered" evidence="8">
    <location>
        <begin position="1129"/>
        <end position="1230"/>
    </location>
</feature>
<evidence type="ECO:0000256" key="2">
    <source>
        <dbReference type="ARBA" id="ARBA00022491"/>
    </source>
</evidence>
<protein>
    <submittedName>
        <fullName evidence="10">Paired amphipathic helix protein Sin3a</fullName>
    </submittedName>
</protein>
<dbReference type="Gene3D" id="1.20.1160.11">
    <property type="entry name" value="Paired amphipathic helix"/>
    <property type="match status" value="3"/>
</dbReference>
<comment type="subcellular location">
    <subcellularLocation>
        <location evidence="1 7">Nucleus</location>
    </subcellularLocation>
</comment>
<evidence type="ECO:0000256" key="4">
    <source>
        <dbReference type="ARBA" id="ARBA00023015"/>
    </source>
</evidence>
<keyword evidence="11" id="KW-1185">Reference proteome</keyword>
<evidence type="ECO:0000256" key="3">
    <source>
        <dbReference type="ARBA" id="ARBA00022737"/>
    </source>
</evidence>
<dbReference type="GeneID" id="54547265"/>
<dbReference type="Pfam" id="PF08295">
    <property type="entry name" value="Sin3_corepress"/>
    <property type="match status" value="1"/>
</dbReference>
<dbReference type="InterPro" id="IPR031693">
    <property type="entry name" value="Sin3_C"/>
</dbReference>
<sequence>MNPPHREGWPPSQGPPPSGAQQTEQAQAQSGRPMGAFGPPNNANANSQPSAQASPSQGSAHVLPPPSGGPFYSSSAASAHNQNLPALSAMSGGPSPQPPTHQAAQRPPSSESGPAAMSVQGTPQAPSYSLPGISQTLHQPQMQTSEQANMARERELREHEAREREIHAAQQHAAHQDELKRQAEQRDREIHERQQQELAARENHAGPMQIHQPVAVAPSARSIHGPNGLLGQPGPLGPPPSGPLGGPLGGPNAPAAMFGNAPGQPGDTTPRMQHAVQPPHQTSMLVPFGGPPGAPMAIGQGQQPILNDALSYLDQVKVQFADHPDVYNRFLDIMKDFKSSAIDTPGVIERVSTLFAGNPDLIQGFNTFLPPGYKIECGTNGDPNNIRVTTPMGTMVSTIPTARPLSPPRSAAVNGGASQVNESPYYDGAHGRQWQQGRPDAQEGVFSPDNRAQGLSLFAQQGQPGPHPLSPEVAHRQHAEASAAALAHQQEQRGVSQLQNAVSAATGRSILSPSGDPAALAGQPLTSTAQGGQVGGMVGEKRGPVEFNHAISYVNKIKNRFAQQPDIYKQFLEILQTYQRESKPIQDVYAQVTSLFSSAPDLLEDFKQFLPESAAQHRAQQQAARHAEGAAMLDSVRGEPSYSQAPPHQQTPRADTSRLPPMGNFAPTPTANRDNKRKRGDRQGPGPAAAPIPTQMQQEIQTSSMRGTYGGPGNVNKRAKTGHPAKQTVVPEGPPISPTLTPALPVPLPPSTTTTPTQDELAFFDRVKKFLANKNAMNEFLKLINLFSQDLIDKQLLLFRAQAFIGGNQELYNWFKNFIGGDDDEAKHIRPKAVNSRVSLSNCRSFGPSYRLLPKRERERLCSGRDELCRSVLNDEWASHPTWASEDSGFVAHRKNTFEEGLHRIEEERHDYDFNIEACARTIQQLEPIAQQLYSLKGEDRLNFTVPPGLGGQSQTIYKRVIMKIYGREKGAQVAKELFNTPWSVVPVLLHRLKSKLEDWKAAQREWEKVWREQTQKIFWRSLDHQSLSVKQNDKRQFQPKSLLNEIQVRYEEQKRLQEIQEIQQPDHQFAYSFNDEEILYDIAKLMLTYADNNNGVDFSRVVPFIKEFIPLFFGLDANKFEQRLQNYGQRESSTNESADEMPSADEDVSQRSHKLKKGDLRRGVLDPRGKRKDKEDSVASASRDTTPDVTSAAEEDTGADSSHSAGKDEQRSPRWIDISDKPELFGDRPFEHDEPYSRSMYNLYANSSIYCFFRMFVYLYERLLKLKENEETVRTTVQRAKAHKPAMDLKMIDKTPDDFFRDTSESANYYQQILDMLQEQIQGEIDMNQIEEVLRRYYLQVGWQLYSFDRLMGSLLRFSLAVVSNDSKDRTLDIYNLFKRDRVNESTSHKAEIAYRKAVAKFAKDADTYRIAYDSQKKEAYVRLFKKDDPTYEFTMLDRVRRWRAYSAAYYQNETTEGVDMSKVEVPFCKRSYRTARDTADEEYEPDDSFGRTTIQINPVNYTIRFISSEPYGSGGVEHIVHSGKVRSGLSDEGVKSAEDFTALKESRRERAQELLVRNTNWMKDVSRDDVDARKAAFKKRIEQPEAVAESTDVEMTEA</sequence>
<keyword evidence="6 7" id="KW-0539">Nucleus</keyword>
<accession>A0A6A6JPD1</accession>
<dbReference type="InterPro" id="IPR003822">
    <property type="entry name" value="PAH"/>
</dbReference>
<dbReference type="OrthoDB" id="10265969at2759"/>
<name>A0A6A6JPD1_WESOR</name>
<evidence type="ECO:0000256" key="1">
    <source>
        <dbReference type="ARBA" id="ARBA00004123"/>
    </source>
</evidence>
<keyword evidence="5" id="KW-0804">Transcription</keyword>
<evidence type="ECO:0000259" key="9">
    <source>
        <dbReference type="SMART" id="SM00761"/>
    </source>
</evidence>